<evidence type="ECO:0000313" key="2">
    <source>
        <dbReference type="Proteomes" id="UP000712600"/>
    </source>
</evidence>
<accession>A0A8S9MXV1</accession>
<dbReference type="Proteomes" id="UP000712600">
    <property type="component" value="Unassembled WGS sequence"/>
</dbReference>
<reference evidence="1" key="1">
    <citation type="submission" date="2019-12" db="EMBL/GenBank/DDBJ databases">
        <title>Genome sequencing and annotation of Brassica cretica.</title>
        <authorList>
            <person name="Studholme D.J."/>
            <person name="Sarris P."/>
        </authorList>
    </citation>
    <scope>NUCLEOTIDE SEQUENCE</scope>
    <source>
        <strain evidence="1">PFS-109/04</strain>
        <tissue evidence="1">Leaf</tissue>
    </source>
</reference>
<dbReference type="EMBL" id="QGKX02002183">
    <property type="protein sequence ID" value="KAF3488855.1"/>
    <property type="molecule type" value="Genomic_DNA"/>
</dbReference>
<gene>
    <name evidence="1" type="ORF">F2Q69_00054858</name>
</gene>
<organism evidence="1 2">
    <name type="scientific">Brassica cretica</name>
    <name type="common">Mustard</name>
    <dbReference type="NCBI Taxonomy" id="69181"/>
    <lineage>
        <taxon>Eukaryota</taxon>
        <taxon>Viridiplantae</taxon>
        <taxon>Streptophyta</taxon>
        <taxon>Embryophyta</taxon>
        <taxon>Tracheophyta</taxon>
        <taxon>Spermatophyta</taxon>
        <taxon>Magnoliopsida</taxon>
        <taxon>eudicotyledons</taxon>
        <taxon>Gunneridae</taxon>
        <taxon>Pentapetalae</taxon>
        <taxon>rosids</taxon>
        <taxon>malvids</taxon>
        <taxon>Brassicales</taxon>
        <taxon>Brassicaceae</taxon>
        <taxon>Brassiceae</taxon>
        <taxon>Brassica</taxon>
    </lineage>
</organism>
<protein>
    <submittedName>
        <fullName evidence="1">Uncharacterized protein</fullName>
    </submittedName>
</protein>
<sequence>MIDHGGKGNVLELTVPVILTLDHAPSVELAALQLNRHDMTRSFTGIPRLGLISVKP</sequence>
<name>A0A8S9MXV1_BRACR</name>
<evidence type="ECO:0000313" key="1">
    <source>
        <dbReference type="EMBL" id="KAF3488855.1"/>
    </source>
</evidence>
<comment type="caution">
    <text evidence="1">The sequence shown here is derived from an EMBL/GenBank/DDBJ whole genome shotgun (WGS) entry which is preliminary data.</text>
</comment>
<dbReference type="AlphaFoldDB" id="A0A8S9MXV1"/>
<proteinExistence type="predicted"/>